<comment type="caution">
    <text evidence="1">The sequence shown here is derived from an EMBL/GenBank/DDBJ whole genome shotgun (WGS) entry which is preliminary data.</text>
</comment>
<dbReference type="AlphaFoldDB" id="A0A420HPT8"/>
<proteinExistence type="predicted"/>
<protein>
    <submittedName>
        <fullName evidence="1">Uncharacterized protein</fullName>
    </submittedName>
</protein>
<organism evidence="1 2">
    <name type="scientific">Erysiphe neolycopersici</name>
    <dbReference type="NCBI Taxonomy" id="212602"/>
    <lineage>
        <taxon>Eukaryota</taxon>
        <taxon>Fungi</taxon>
        <taxon>Dikarya</taxon>
        <taxon>Ascomycota</taxon>
        <taxon>Pezizomycotina</taxon>
        <taxon>Leotiomycetes</taxon>
        <taxon>Erysiphales</taxon>
        <taxon>Erysiphaceae</taxon>
        <taxon>Erysiphe</taxon>
    </lineage>
</organism>
<reference evidence="1 2" key="1">
    <citation type="journal article" date="2018" name="BMC Genomics">
        <title>Comparative genome analyses reveal sequence features reflecting distinct modes of host-adaptation between dicot and monocot powdery mildew.</title>
        <authorList>
            <person name="Wu Y."/>
            <person name="Ma X."/>
            <person name="Pan Z."/>
            <person name="Kale S.D."/>
            <person name="Song Y."/>
            <person name="King H."/>
            <person name="Zhang Q."/>
            <person name="Presley C."/>
            <person name="Deng X."/>
            <person name="Wei C.I."/>
            <person name="Xiao S."/>
        </authorList>
    </citation>
    <scope>NUCLEOTIDE SEQUENCE [LARGE SCALE GENOMIC DNA]</scope>
    <source>
        <strain evidence="1">UMSG2</strain>
    </source>
</reference>
<accession>A0A420HPT8</accession>
<name>A0A420HPT8_9PEZI</name>
<evidence type="ECO:0000313" key="2">
    <source>
        <dbReference type="Proteomes" id="UP000286134"/>
    </source>
</evidence>
<gene>
    <name evidence="1" type="ORF">OnM2_060045</name>
</gene>
<keyword evidence="2" id="KW-1185">Reference proteome</keyword>
<dbReference type="Proteomes" id="UP000286134">
    <property type="component" value="Unassembled WGS sequence"/>
</dbReference>
<evidence type="ECO:0000313" key="1">
    <source>
        <dbReference type="EMBL" id="RKF59389.1"/>
    </source>
</evidence>
<dbReference type="EMBL" id="MCFK01006062">
    <property type="protein sequence ID" value="RKF59389.1"/>
    <property type="molecule type" value="Genomic_DNA"/>
</dbReference>
<sequence>MGTEIPYKLFGLDTKHSYLLNITVISTLVLKLDGTRCDQTRAPASADPPNCVSKTTSMTSKANNGKLPLWTVNAVQASGRTIAENAPDEDVNPESLTTKTDTIMIEGDCPSLPKSPNPASSFDIFGDFLSNNSHLNIRNFDNINRWR</sequence>